<dbReference type="SUPFAM" id="SSF56935">
    <property type="entry name" value="Porins"/>
    <property type="match status" value="1"/>
</dbReference>
<sequence length="878" mass="97406">MRRSLFSLVCILLTTTLLAQMPAGAGGRRPGGAPPSIGRFYGRIIDTKTNKGLEAASVQLIGQAFDSVNRKRKDTVLAGMLTRGNGDFSLENLPIFGQFRLAVTAIGYKAFEQKISFDLKMGPGMDMSQAMAGVDKDLGNIKMEQDAELLESVTVSGSKPMIQMGVDRKIFNVEKNINSAGGTAIDVMRNVPAINVDIDGNVTLRNAAPQLFVDGRPTTLSLDQIPADAIASVELITNPSAKYDASGGQSGILNIVLKKNRKAGYSGSVRAGIDSRARLNGGGDINIRQGKLNFFASGMYNARKSIGWGETDRTSTEKDITLRTLQDNDNISRGGFGFGRMGVDYFVDNRNTISLSGSLADGTFKNDNQNNLLYQNLVSSAPATSEYRNTLGKFNFRNYGLQLGYKHLFAKTGKEFTADVNYNTSTNSNNSNIRYRSFTDPVQQQPAGQESLQGIDGGGGNDFFTVQADFINPITDKMKYEAGLRAQVRTFESRQLNSIDGVLIPAMSNEFEYTDYVYAGYVTFSQKVKENFSYQLGLRAESSSYDGEQLGKDHYSNEFPISLFPSVFLTRNFDNRQDLQVNYSRRINRPNFFQLMPNTDFSDRLNYQTGNPDLKPEFTHSLELSYQKTYGEKNHTFLATVFGKYTTDLIARYQYWQELATSGDSAFISTYINASSAYAAGLELVFRNNWTKWWEMNLNTNVYYSKINGDNVVQNLENERTSSFTKLNNTFKINKGWSIQLSGEYQSRSALPVSTSNSGGSGGRGGPGGGFFGGNPSTTQGYIDANYGADLGLRKDFTIKKNAASISVNWSDIFRTRRNFVHSLAAGFVQDEWRRRDPQVVRLNFSYRFGKFDAALFKRKNTRGEMEGMQNGMQGMQQ</sequence>
<dbReference type="Pfam" id="PF14905">
    <property type="entry name" value="OMP_b-brl_3"/>
    <property type="match status" value="2"/>
</dbReference>
<keyword evidence="2" id="KW-0472">Membrane</keyword>
<reference evidence="7" key="1">
    <citation type="submission" date="2023-03" db="EMBL/GenBank/DDBJ databases">
        <title>Andean soil-derived lignocellulolytic bacterial consortium as a source of novel taxa and putative plastic-active enzymes.</title>
        <authorList>
            <person name="Diaz-Garcia L."/>
            <person name="Chuvochina M."/>
            <person name="Feuerriegel G."/>
            <person name="Bunk B."/>
            <person name="Sproer C."/>
            <person name="Streit W.R."/>
            <person name="Rodriguez L.M."/>
            <person name="Overmann J."/>
            <person name="Jimenez D.J."/>
        </authorList>
    </citation>
    <scope>NUCLEOTIDE SEQUENCE</scope>
    <source>
        <strain evidence="7">MAG 7</strain>
    </source>
</reference>
<evidence type="ECO:0000256" key="4">
    <source>
        <dbReference type="SAM" id="MobiDB-lite"/>
    </source>
</evidence>
<dbReference type="PANTHER" id="PTHR40980:SF4">
    <property type="entry name" value="TONB-DEPENDENT RECEPTOR-LIKE BETA-BARREL DOMAIN-CONTAINING PROTEIN"/>
    <property type="match status" value="1"/>
</dbReference>
<feature type="signal peptide" evidence="5">
    <location>
        <begin position="1"/>
        <end position="19"/>
    </location>
</feature>
<accession>A0AAJ5WPL1</accession>
<dbReference type="Gene3D" id="2.170.130.10">
    <property type="entry name" value="TonB-dependent receptor, plug domain"/>
    <property type="match status" value="1"/>
</dbReference>
<protein>
    <submittedName>
        <fullName evidence="7">Outer membrane beta-barrel family protein</fullName>
    </submittedName>
</protein>
<dbReference type="InterPro" id="IPR037066">
    <property type="entry name" value="Plug_dom_sf"/>
</dbReference>
<feature type="chain" id="PRO_5042611904" evidence="5">
    <location>
        <begin position="20"/>
        <end position="878"/>
    </location>
</feature>
<dbReference type="InterPro" id="IPR036942">
    <property type="entry name" value="Beta-barrel_TonB_sf"/>
</dbReference>
<dbReference type="Proteomes" id="UP001220610">
    <property type="component" value="Chromosome"/>
</dbReference>
<dbReference type="PANTHER" id="PTHR40980">
    <property type="entry name" value="PLUG DOMAIN-CONTAINING PROTEIN"/>
    <property type="match status" value="1"/>
</dbReference>
<keyword evidence="5" id="KW-0732">Signal</keyword>
<feature type="domain" description="Outer membrane protein beta-barrel" evidence="6">
    <location>
        <begin position="407"/>
        <end position="753"/>
    </location>
</feature>
<keyword evidence="3" id="KW-0998">Cell outer membrane</keyword>
<dbReference type="GO" id="GO:0009279">
    <property type="term" value="C:cell outer membrane"/>
    <property type="evidence" value="ECO:0007669"/>
    <property type="project" value="UniProtKB-SubCell"/>
</dbReference>
<dbReference type="Gene3D" id="2.40.170.20">
    <property type="entry name" value="TonB-dependent receptor, beta-barrel domain"/>
    <property type="match status" value="1"/>
</dbReference>
<organism evidence="7 8">
    <name type="scientific">Candidatus Pseudobacter hemicellulosilyticus</name>
    <dbReference type="NCBI Taxonomy" id="3121375"/>
    <lineage>
        <taxon>Bacteria</taxon>
        <taxon>Pseudomonadati</taxon>
        <taxon>Bacteroidota</taxon>
        <taxon>Chitinophagia</taxon>
        <taxon>Chitinophagales</taxon>
        <taxon>Chitinophagaceae</taxon>
        <taxon>Pseudobacter</taxon>
    </lineage>
</organism>
<evidence type="ECO:0000259" key="6">
    <source>
        <dbReference type="Pfam" id="PF14905"/>
    </source>
</evidence>
<feature type="region of interest" description="Disordered" evidence="4">
    <location>
        <begin position="750"/>
        <end position="775"/>
    </location>
</feature>
<dbReference type="AlphaFoldDB" id="A0AAJ5WPL1"/>
<evidence type="ECO:0000256" key="3">
    <source>
        <dbReference type="ARBA" id="ARBA00023237"/>
    </source>
</evidence>
<evidence type="ECO:0000313" key="8">
    <source>
        <dbReference type="Proteomes" id="UP001220610"/>
    </source>
</evidence>
<gene>
    <name evidence="7" type="ORF">P0Y53_18195</name>
</gene>
<comment type="subcellular location">
    <subcellularLocation>
        <location evidence="1">Cell outer membrane</location>
    </subcellularLocation>
</comment>
<evidence type="ECO:0000256" key="2">
    <source>
        <dbReference type="ARBA" id="ARBA00023136"/>
    </source>
</evidence>
<proteinExistence type="predicted"/>
<feature type="domain" description="Outer membrane protein beta-barrel" evidence="6">
    <location>
        <begin position="772"/>
        <end position="847"/>
    </location>
</feature>
<feature type="compositionally biased region" description="Gly residues" evidence="4">
    <location>
        <begin position="759"/>
        <end position="773"/>
    </location>
</feature>
<evidence type="ECO:0000313" key="7">
    <source>
        <dbReference type="EMBL" id="WEK34422.1"/>
    </source>
</evidence>
<dbReference type="EMBL" id="CP119311">
    <property type="protein sequence ID" value="WEK34422.1"/>
    <property type="molecule type" value="Genomic_DNA"/>
</dbReference>
<name>A0AAJ5WPL1_9BACT</name>
<evidence type="ECO:0000256" key="5">
    <source>
        <dbReference type="SAM" id="SignalP"/>
    </source>
</evidence>
<dbReference type="InterPro" id="IPR041700">
    <property type="entry name" value="OMP_b-brl_3"/>
</dbReference>
<evidence type="ECO:0000256" key="1">
    <source>
        <dbReference type="ARBA" id="ARBA00004442"/>
    </source>
</evidence>